<dbReference type="GO" id="GO:0006426">
    <property type="term" value="P:glycyl-tRNA aminoacylation"/>
    <property type="evidence" value="ECO:0007669"/>
    <property type="project" value="TreeGrafter"/>
</dbReference>
<dbReference type="SUPFAM" id="SSF55681">
    <property type="entry name" value="Class II aaRS and biotin synthetases"/>
    <property type="match status" value="1"/>
</dbReference>
<feature type="non-terminal residue" evidence="1">
    <location>
        <position position="69"/>
    </location>
</feature>
<name>X0WC48_9ZZZZ</name>
<organism evidence="1">
    <name type="scientific">marine sediment metagenome</name>
    <dbReference type="NCBI Taxonomy" id="412755"/>
    <lineage>
        <taxon>unclassified sequences</taxon>
        <taxon>metagenomes</taxon>
        <taxon>ecological metagenomes</taxon>
    </lineage>
</organism>
<dbReference type="AlphaFoldDB" id="X0WC48"/>
<reference evidence="1" key="1">
    <citation type="journal article" date="2014" name="Front. Microbiol.">
        <title>High frequency of phylogenetically diverse reductive dehalogenase-homologous genes in deep subseafloor sedimentary metagenomes.</title>
        <authorList>
            <person name="Kawai M."/>
            <person name="Futagami T."/>
            <person name="Toyoda A."/>
            <person name="Takaki Y."/>
            <person name="Nishi S."/>
            <person name="Hori S."/>
            <person name="Arai W."/>
            <person name="Tsubouchi T."/>
            <person name="Morono Y."/>
            <person name="Uchiyama I."/>
            <person name="Ito T."/>
            <person name="Fujiyama A."/>
            <person name="Inagaki F."/>
            <person name="Takami H."/>
        </authorList>
    </citation>
    <scope>NUCLEOTIDE SEQUENCE</scope>
    <source>
        <strain evidence="1">Expedition CK06-06</strain>
    </source>
</reference>
<dbReference type="PANTHER" id="PTHR10745">
    <property type="entry name" value="GLYCYL-TRNA SYNTHETASE/DNA POLYMERASE SUBUNIT GAMMA-2"/>
    <property type="match status" value="1"/>
</dbReference>
<dbReference type="EMBL" id="BARS01031794">
    <property type="protein sequence ID" value="GAG22148.1"/>
    <property type="molecule type" value="Genomic_DNA"/>
</dbReference>
<dbReference type="GO" id="GO:0005737">
    <property type="term" value="C:cytoplasm"/>
    <property type="evidence" value="ECO:0007669"/>
    <property type="project" value="TreeGrafter"/>
</dbReference>
<sequence>MSTKATVEKLVSLCKRRGLVFQSSEIYGGIGGFWDYGPLGVELKNNIKQAWWKGRGPGARRRGGPGRRL</sequence>
<dbReference type="Gene3D" id="3.30.930.10">
    <property type="entry name" value="Bira Bifunctional Protein, Domain 2"/>
    <property type="match status" value="1"/>
</dbReference>
<gene>
    <name evidence="1" type="ORF">S01H1_49423</name>
</gene>
<protein>
    <recommendedName>
        <fullName evidence="2">Glycine--tRNA ligase</fullName>
    </recommendedName>
</protein>
<dbReference type="GO" id="GO:0004820">
    <property type="term" value="F:glycine-tRNA ligase activity"/>
    <property type="evidence" value="ECO:0007669"/>
    <property type="project" value="TreeGrafter"/>
</dbReference>
<dbReference type="PANTHER" id="PTHR10745:SF8">
    <property type="entry name" value="DNA POLYMERASE SUBUNIT GAMMA-2, MITOCHONDRIAL"/>
    <property type="match status" value="1"/>
</dbReference>
<evidence type="ECO:0000313" key="1">
    <source>
        <dbReference type="EMBL" id="GAG22148.1"/>
    </source>
</evidence>
<evidence type="ECO:0008006" key="2">
    <source>
        <dbReference type="Google" id="ProtNLM"/>
    </source>
</evidence>
<proteinExistence type="predicted"/>
<dbReference type="InterPro" id="IPR027031">
    <property type="entry name" value="Gly-tRNA_synthase/POLG2"/>
</dbReference>
<comment type="caution">
    <text evidence="1">The sequence shown here is derived from an EMBL/GenBank/DDBJ whole genome shotgun (WGS) entry which is preliminary data.</text>
</comment>
<accession>X0WC48</accession>
<dbReference type="InterPro" id="IPR045864">
    <property type="entry name" value="aa-tRNA-synth_II/BPL/LPL"/>
</dbReference>